<protein>
    <submittedName>
        <fullName evidence="1">ASCH domain-containing protein</fullName>
    </submittedName>
</protein>
<dbReference type="CDD" id="cd06554">
    <property type="entry name" value="ASCH_ASC-1_like"/>
    <property type="match status" value="1"/>
</dbReference>
<reference evidence="2" key="1">
    <citation type="journal article" date="2019" name="Int. J. Syst. Evol. Microbiol.">
        <title>The Global Catalogue of Microorganisms (GCM) 10K type strain sequencing project: providing services to taxonomists for standard genome sequencing and annotation.</title>
        <authorList>
            <consortium name="The Broad Institute Genomics Platform"/>
            <consortium name="The Broad Institute Genome Sequencing Center for Infectious Disease"/>
            <person name="Wu L."/>
            <person name="Ma J."/>
        </authorList>
    </citation>
    <scope>NUCLEOTIDE SEQUENCE [LARGE SCALE GENOMIC DNA]</scope>
    <source>
        <strain evidence="2">CGMCC 4.1641</strain>
    </source>
</reference>
<gene>
    <name evidence="1" type="ORF">ACFO1S_20290</name>
</gene>
<keyword evidence="2" id="KW-1185">Reference proteome</keyword>
<evidence type="ECO:0000313" key="1">
    <source>
        <dbReference type="EMBL" id="MFC4305773.1"/>
    </source>
</evidence>
<proteinExistence type="predicted"/>
<dbReference type="InterPro" id="IPR015947">
    <property type="entry name" value="PUA-like_sf"/>
</dbReference>
<dbReference type="EMBL" id="JBHSED010000040">
    <property type="protein sequence ID" value="MFC4305773.1"/>
    <property type="molecule type" value="Genomic_DNA"/>
</dbReference>
<dbReference type="Gene3D" id="2.30.130.30">
    <property type="entry name" value="Hypothetical protein"/>
    <property type="match status" value="1"/>
</dbReference>
<accession>A0ABV8SDZ1</accession>
<dbReference type="RefSeq" id="WP_378127442.1">
    <property type="nucleotide sequence ID" value="NZ_JBHSED010000040.1"/>
</dbReference>
<dbReference type="Proteomes" id="UP001595755">
    <property type="component" value="Unassembled WGS sequence"/>
</dbReference>
<evidence type="ECO:0000313" key="2">
    <source>
        <dbReference type="Proteomes" id="UP001595755"/>
    </source>
</evidence>
<dbReference type="SUPFAM" id="SSF88697">
    <property type="entry name" value="PUA domain-like"/>
    <property type="match status" value="1"/>
</dbReference>
<sequence>MHWSDKYPHDLYASVLLLDGKIENWKVVDYPKKTPGIFSGFWKRDRLKDYTVQTQKWTVNNFLESQDAFNKHAPAWFRQWPHADDYIGFPAYGTPMQAITVWQPWATLIALRIKRFETRGWLTKYRGPLAIHAAKHVDLNASREDAIRSVLSEYGFTSDNLPTGAVVATAVLNDCVKSVDTWTDGYILENGVYVYSPEYEFGDFTPGRFAWELTEVAALQKPIPAKGKQRIWNWDGGFL</sequence>
<comment type="caution">
    <text evidence="1">The sequence shown here is derived from an EMBL/GenBank/DDBJ whole genome shotgun (WGS) entry which is preliminary data.</text>
</comment>
<name>A0ABV8SDZ1_9BACL</name>
<organism evidence="1 2">
    <name type="scientific">Cohnella boryungensis</name>
    <dbReference type="NCBI Taxonomy" id="768479"/>
    <lineage>
        <taxon>Bacteria</taxon>
        <taxon>Bacillati</taxon>
        <taxon>Bacillota</taxon>
        <taxon>Bacilli</taxon>
        <taxon>Bacillales</taxon>
        <taxon>Paenibacillaceae</taxon>
        <taxon>Cohnella</taxon>
    </lineage>
</organism>